<comment type="caution">
    <text evidence="1">The sequence shown here is derived from an EMBL/GenBank/DDBJ whole genome shotgun (WGS) entry which is preliminary data.</text>
</comment>
<accession>A0A2A5T6D8</accession>
<evidence type="ECO:0000313" key="1">
    <source>
        <dbReference type="EMBL" id="PCS23721.1"/>
    </source>
</evidence>
<organism evidence="1 2">
    <name type="scientific">Candidatus Enterovibrio escicola</name>
    <dbReference type="NCBI Taxonomy" id="1927127"/>
    <lineage>
        <taxon>Bacteria</taxon>
        <taxon>Pseudomonadati</taxon>
        <taxon>Pseudomonadota</taxon>
        <taxon>Gammaproteobacteria</taxon>
        <taxon>Vibrionales</taxon>
        <taxon>Vibrionaceae</taxon>
        <taxon>Enterovibrio</taxon>
    </lineage>
</organism>
<proteinExistence type="predicted"/>
<name>A0A2A5T6D8_9GAMM</name>
<gene>
    <name evidence="1" type="ORF">BTN49_0690</name>
</gene>
<dbReference type="EMBL" id="NBYY01000009">
    <property type="protein sequence ID" value="PCS23721.1"/>
    <property type="molecule type" value="Genomic_DNA"/>
</dbReference>
<dbReference type="Proteomes" id="UP000219020">
    <property type="component" value="Unassembled WGS sequence"/>
</dbReference>
<protein>
    <submittedName>
        <fullName evidence="1">Mobile element protein</fullName>
    </submittedName>
</protein>
<reference evidence="2" key="1">
    <citation type="submission" date="2017-04" db="EMBL/GenBank/DDBJ databases">
        <title>Genome evolution of the luminous symbionts of deep sea anglerfish.</title>
        <authorList>
            <person name="Hendry T.A."/>
        </authorList>
    </citation>
    <scope>NUCLEOTIDE SEQUENCE [LARGE SCALE GENOMIC DNA]</scope>
</reference>
<evidence type="ECO:0000313" key="2">
    <source>
        <dbReference type="Proteomes" id="UP000219020"/>
    </source>
</evidence>
<dbReference type="AlphaFoldDB" id="A0A2A5T6D8"/>
<keyword evidence="2" id="KW-1185">Reference proteome</keyword>
<sequence length="74" mass="8184">MSDHEVVAVEVSLISVGDDAVLPTLLNLLRRKIQQVSADGVYDTQACQPRTKEQRNIAQYSTSKQRGVLRGRAC</sequence>